<dbReference type="KEGG" id="lcre:Pla8534_47120"/>
<dbReference type="Proteomes" id="UP000317648">
    <property type="component" value="Chromosome"/>
</dbReference>
<gene>
    <name evidence="1" type="ORF">Pla8534_47120</name>
</gene>
<sequence>MTRSINKIVDDLPAVSMTTRVLGALDWVVPGEYVNLVGFENTIIKLTGETDRAWVQKIGDRAITLYNDPKEGYQRSLWLYETVDSIQGVAGASSFISKLAESFSFLSFLSWLTPKADTVQTMDFSVKLVTEVLAFCTLNGLPGDSLVEFTRSLTDARHETRMRLAALVALDGLIPLGPDFMSKVLGAMDRTGVSEFQSNPRFAAISKLMPANSAAEQLSFVKESVAGIEGWANSFVKSTGLTVDKVVDSLKNHIDGIEGKLDYLASFLDMTINYYEHTGVQTVARSLISRAASEI</sequence>
<dbReference type="EMBL" id="CP036433">
    <property type="protein sequence ID" value="QDU96890.1"/>
    <property type="molecule type" value="Genomic_DNA"/>
</dbReference>
<dbReference type="RefSeq" id="WP_145055581.1">
    <property type="nucleotide sequence ID" value="NZ_CP036433.1"/>
</dbReference>
<protein>
    <submittedName>
        <fullName evidence="1">Uncharacterized protein</fullName>
    </submittedName>
</protein>
<organism evidence="1 2">
    <name type="scientific">Lignipirellula cremea</name>
    <dbReference type="NCBI Taxonomy" id="2528010"/>
    <lineage>
        <taxon>Bacteria</taxon>
        <taxon>Pseudomonadati</taxon>
        <taxon>Planctomycetota</taxon>
        <taxon>Planctomycetia</taxon>
        <taxon>Pirellulales</taxon>
        <taxon>Pirellulaceae</taxon>
        <taxon>Lignipirellula</taxon>
    </lineage>
</organism>
<accession>A0A518DYH1</accession>
<evidence type="ECO:0000313" key="2">
    <source>
        <dbReference type="Proteomes" id="UP000317648"/>
    </source>
</evidence>
<dbReference type="AlphaFoldDB" id="A0A518DYH1"/>
<evidence type="ECO:0000313" key="1">
    <source>
        <dbReference type="EMBL" id="QDU96890.1"/>
    </source>
</evidence>
<proteinExistence type="predicted"/>
<dbReference type="OrthoDB" id="261494at2"/>
<reference evidence="1 2" key="1">
    <citation type="submission" date="2019-02" db="EMBL/GenBank/DDBJ databases">
        <title>Deep-cultivation of Planctomycetes and their phenomic and genomic characterization uncovers novel biology.</title>
        <authorList>
            <person name="Wiegand S."/>
            <person name="Jogler M."/>
            <person name="Boedeker C."/>
            <person name="Pinto D."/>
            <person name="Vollmers J."/>
            <person name="Rivas-Marin E."/>
            <person name="Kohn T."/>
            <person name="Peeters S.H."/>
            <person name="Heuer A."/>
            <person name="Rast P."/>
            <person name="Oberbeckmann S."/>
            <person name="Bunk B."/>
            <person name="Jeske O."/>
            <person name="Meyerdierks A."/>
            <person name="Storesund J.E."/>
            <person name="Kallscheuer N."/>
            <person name="Luecker S."/>
            <person name="Lage O.M."/>
            <person name="Pohl T."/>
            <person name="Merkel B.J."/>
            <person name="Hornburger P."/>
            <person name="Mueller R.-W."/>
            <person name="Bruemmer F."/>
            <person name="Labrenz M."/>
            <person name="Spormann A.M."/>
            <person name="Op den Camp H."/>
            <person name="Overmann J."/>
            <person name="Amann R."/>
            <person name="Jetten M.S.M."/>
            <person name="Mascher T."/>
            <person name="Medema M.H."/>
            <person name="Devos D.P."/>
            <person name="Kaster A.-K."/>
            <person name="Ovreas L."/>
            <person name="Rohde M."/>
            <person name="Galperin M.Y."/>
            <person name="Jogler C."/>
        </authorList>
    </citation>
    <scope>NUCLEOTIDE SEQUENCE [LARGE SCALE GENOMIC DNA]</scope>
    <source>
        <strain evidence="1 2">Pla85_3_4</strain>
    </source>
</reference>
<name>A0A518DYH1_9BACT</name>
<keyword evidence="2" id="KW-1185">Reference proteome</keyword>